<dbReference type="AlphaFoldDB" id="A0A9I9EJ67"/>
<name>A0A9I9EJ67_CUCME</name>
<protein>
    <submittedName>
        <fullName evidence="2">Uncharacterized protein</fullName>
    </submittedName>
</protein>
<reference evidence="2" key="1">
    <citation type="submission" date="2023-03" db="UniProtKB">
        <authorList>
            <consortium name="EnsemblPlants"/>
        </authorList>
    </citation>
    <scope>IDENTIFICATION</scope>
</reference>
<accession>A0A9I9EJ67</accession>
<feature type="compositionally biased region" description="Basic and acidic residues" evidence="1">
    <location>
        <begin position="1"/>
        <end position="14"/>
    </location>
</feature>
<proteinExistence type="predicted"/>
<dbReference type="EnsemblPlants" id="MELO3C034140.2.1">
    <property type="protein sequence ID" value="MELO3C034140.2.1"/>
    <property type="gene ID" value="MELO3C034140.2"/>
</dbReference>
<feature type="region of interest" description="Disordered" evidence="1">
    <location>
        <begin position="62"/>
        <end position="94"/>
    </location>
</feature>
<feature type="region of interest" description="Disordered" evidence="1">
    <location>
        <begin position="1"/>
        <end position="27"/>
    </location>
</feature>
<organism evidence="2">
    <name type="scientific">Cucumis melo</name>
    <name type="common">Muskmelon</name>
    <dbReference type="NCBI Taxonomy" id="3656"/>
    <lineage>
        <taxon>Eukaryota</taxon>
        <taxon>Viridiplantae</taxon>
        <taxon>Streptophyta</taxon>
        <taxon>Embryophyta</taxon>
        <taxon>Tracheophyta</taxon>
        <taxon>Spermatophyta</taxon>
        <taxon>Magnoliopsida</taxon>
        <taxon>eudicotyledons</taxon>
        <taxon>Gunneridae</taxon>
        <taxon>Pentapetalae</taxon>
        <taxon>rosids</taxon>
        <taxon>fabids</taxon>
        <taxon>Cucurbitales</taxon>
        <taxon>Cucurbitaceae</taxon>
        <taxon>Benincaseae</taxon>
        <taxon>Cucumis</taxon>
    </lineage>
</organism>
<sequence length="94" mass="10696">MTQKGKREQEREEGLDNTSSIKFNPKAPKSILFTRCELASKVEISPTSTRQKRVVALTIFSIFGGQDEPKERREEPKGKKSESEGEKPKSERTK</sequence>
<dbReference type="Gramene" id="MELO3C034140.2.1">
    <property type="protein sequence ID" value="MELO3C034140.2.1"/>
    <property type="gene ID" value="MELO3C034140.2"/>
</dbReference>
<evidence type="ECO:0000313" key="2">
    <source>
        <dbReference type="EnsemblPlants" id="MELO3C034140.2.1"/>
    </source>
</evidence>
<evidence type="ECO:0000256" key="1">
    <source>
        <dbReference type="SAM" id="MobiDB-lite"/>
    </source>
</evidence>
<feature type="compositionally biased region" description="Basic and acidic residues" evidence="1">
    <location>
        <begin position="67"/>
        <end position="94"/>
    </location>
</feature>